<evidence type="ECO:0000256" key="4">
    <source>
        <dbReference type="ARBA" id="ARBA00023004"/>
    </source>
</evidence>
<dbReference type="Gene3D" id="2.102.10.10">
    <property type="entry name" value="Rieske [2Fe-2S] iron-sulphur domain"/>
    <property type="match status" value="1"/>
</dbReference>
<dbReference type="SUPFAM" id="SSF55961">
    <property type="entry name" value="Bet v1-like"/>
    <property type="match status" value="1"/>
</dbReference>
<evidence type="ECO:0000256" key="5">
    <source>
        <dbReference type="ARBA" id="ARBA00023014"/>
    </source>
</evidence>
<protein>
    <submittedName>
        <fullName evidence="7">Dioxygenase, iron-sulfur subunit, putative</fullName>
    </submittedName>
</protein>
<dbReference type="EMBL" id="ABCS01000001">
    <property type="protein sequence ID" value="EDM81911.1"/>
    <property type="molecule type" value="Genomic_DNA"/>
</dbReference>
<reference evidence="7 8" key="1">
    <citation type="submission" date="2007-06" db="EMBL/GenBank/DDBJ databases">
        <authorList>
            <person name="Shimkets L."/>
            <person name="Ferriera S."/>
            <person name="Johnson J."/>
            <person name="Kravitz S."/>
            <person name="Beeson K."/>
            <person name="Sutton G."/>
            <person name="Rogers Y.-H."/>
            <person name="Friedman R."/>
            <person name="Frazier M."/>
            <person name="Venter J.C."/>
        </authorList>
    </citation>
    <scope>NUCLEOTIDE SEQUENCE [LARGE SCALE GENOMIC DNA]</scope>
    <source>
        <strain evidence="7 8">SIR-1</strain>
    </source>
</reference>
<comment type="caution">
    <text evidence="7">The sequence shown here is derived from an EMBL/GenBank/DDBJ whole genome shotgun (WGS) entry which is preliminary data.</text>
</comment>
<feature type="domain" description="Rieske" evidence="6">
    <location>
        <begin position="30"/>
        <end position="134"/>
    </location>
</feature>
<dbReference type="InterPro" id="IPR036922">
    <property type="entry name" value="Rieske_2Fe-2S_sf"/>
</dbReference>
<dbReference type="RefSeq" id="WP_006969086.1">
    <property type="nucleotide sequence ID" value="NZ_ABCS01000001.1"/>
</dbReference>
<evidence type="ECO:0000259" key="6">
    <source>
        <dbReference type="PROSITE" id="PS51296"/>
    </source>
</evidence>
<evidence type="ECO:0000256" key="3">
    <source>
        <dbReference type="ARBA" id="ARBA00023002"/>
    </source>
</evidence>
<name>A6FX87_9BACT</name>
<proteinExistence type="predicted"/>
<dbReference type="InterPro" id="IPR050584">
    <property type="entry name" value="Cholesterol_7-desaturase"/>
</dbReference>
<dbReference type="PROSITE" id="PS51296">
    <property type="entry name" value="RIESKE"/>
    <property type="match status" value="1"/>
</dbReference>
<dbReference type="CDD" id="cd03469">
    <property type="entry name" value="Rieske_RO_Alpha_N"/>
    <property type="match status" value="1"/>
</dbReference>
<dbReference type="SUPFAM" id="SSF50022">
    <property type="entry name" value="ISP domain"/>
    <property type="match status" value="1"/>
</dbReference>
<dbReference type="AlphaFoldDB" id="A6FX87"/>
<evidence type="ECO:0000313" key="7">
    <source>
        <dbReference type="EMBL" id="EDM81911.1"/>
    </source>
</evidence>
<organism evidence="7 8">
    <name type="scientific">Plesiocystis pacifica SIR-1</name>
    <dbReference type="NCBI Taxonomy" id="391625"/>
    <lineage>
        <taxon>Bacteria</taxon>
        <taxon>Pseudomonadati</taxon>
        <taxon>Myxococcota</taxon>
        <taxon>Polyangia</taxon>
        <taxon>Nannocystales</taxon>
        <taxon>Nannocystaceae</taxon>
        <taxon>Plesiocystis</taxon>
    </lineage>
</organism>
<sequence>MSTKLPIPSFHEAKNRRQKVRAAGMNPNYWYPVGYSKDLAPGEVTKVTFWGKDFALFRGSDGSLRAVEDRCAHRQLALSGGEVRGCQVVCPYHGWTFDGDGRLVDVPHELFDKKLPKIRLPDFAVRERYGLMWLFPGDRDRAETVAMPEIPELEGPDAWACVPVDFTWQAHHSMIIDNVSDFTHAYLHKRYEPFKDPKLTKIEVDDEAAQVFVEYDTLVGAGKLYSHFIPRKKANTNHMRLCYAYPHQWSNTDDWIKHWCLILPIDERTTRAFFLFYYKALDIPVLGTPIPRWFMRPVLEIANRVLMRPLLEEDGTAVEAEQRGYERYYNAPVAELNPAVLEFQKLTIAKWEEYLAERERQGAMRRLPVMPSAPNG</sequence>
<evidence type="ECO:0000256" key="2">
    <source>
        <dbReference type="ARBA" id="ARBA00022723"/>
    </source>
</evidence>
<dbReference type="InterPro" id="IPR017941">
    <property type="entry name" value="Rieske_2Fe-2S"/>
</dbReference>
<dbReference type="STRING" id="391625.PPSIR1_05573"/>
<keyword evidence="5" id="KW-0411">Iron-sulfur</keyword>
<dbReference type="OrthoDB" id="9800167at2"/>
<keyword evidence="8" id="KW-1185">Reference proteome</keyword>
<dbReference type="Pfam" id="PF00355">
    <property type="entry name" value="Rieske"/>
    <property type="match status" value="1"/>
</dbReference>
<dbReference type="Proteomes" id="UP000005801">
    <property type="component" value="Unassembled WGS sequence"/>
</dbReference>
<keyword evidence="1" id="KW-0001">2Fe-2S</keyword>
<evidence type="ECO:0000256" key="1">
    <source>
        <dbReference type="ARBA" id="ARBA00022714"/>
    </source>
</evidence>
<accession>A6FX87</accession>
<keyword evidence="2" id="KW-0479">Metal-binding</keyword>
<dbReference type="PANTHER" id="PTHR21266">
    <property type="entry name" value="IRON-SULFUR DOMAIN CONTAINING PROTEIN"/>
    <property type="match status" value="1"/>
</dbReference>
<dbReference type="PANTHER" id="PTHR21266:SF57">
    <property type="entry name" value="3-CHLOROBENZOATE-3,4-DIOXYGENASE"/>
    <property type="match status" value="1"/>
</dbReference>
<dbReference type="InterPro" id="IPR044043">
    <property type="entry name" value="VanA_C_cat"/>
</dbReference>
<dbReference type="GO" id="GO:0051213">
    <property type="term" value="F:dioxygenase activity"/>
    <property type="evidence" value="ECO:0007669"/>
    <property type="project" value="UniProtKB-KW"/>
</dbReference>
<dbReference type="eggNOG" id="COG4638">
    <property type="taxonomic scope" value="Bacteria"/>
</dbReference>
<dbReference type="Gene3D" id="3.90.380.10">
    <property type="entry name" value="Naphthalene 1,2-dioxygenase Alpha Subunit, Chain A, domain 1"/>
    <property type="match status" value="1"/>
</dbReference>
<dbReference type="GO" id="GO:0046872">
    <property type="term" value="F:metal ion binding"/>
    <property type="evidence" value="ECO:0007669"/>
    <property type="project" value="UniProtKB-KW"/>
</dbReference>
<keyword evidence="3" id="KW-0560">Oxidoreductase</keyword>
<keyword evidence="4" id="KW-0408">Iron</keyword>
<keyword evidence="7" id="KW-0223">Dioxygenase</keyword>
<dbReference type="Pfam" id="PF19112">
    <property type="entry name" value="VanA_C"/>
    <property type="match status" value="1"/>
</dbReference>
<dbReference type="GO" id="GO:0051537">
    <property type="term" value="F:2 iron, 2 sulfur cluster binding"/>
    <property type="evidence" value="ECO:0007669"/>
    <property type="project" value="UniProtKB-KW"/>
</dbReference>
<gene>
    <name evidence="7" type="ORF">PPSIR1_05573</name>
</gene>
<evidence type="ECO:0000313" key="8">
    <source>
        <dbReference type="Proteomes" id="UP000005801"/>
    </source>
</evidence>